<protein>
    <submittedName>
        <fullName evidence="4">Uncharacterized protein LOC117647866</fullName>
    </submittedName>
</protein>
<dbReference type="RefSeq" id="XP_034245728.1">
    <property type="nucleotide sequence ID" value="XM_034389837.1"/>
</dbReference>
<feature type="compositionally biased region" description="Basic residues" evidence="1">
    <location>
        <begin position="227"/>
        <end position="241"/>
    </location>
</feature>
<feature type="compositionally biased region" description="Basic residues" evidence="1">
    <location>
        <begin position="202"/>
        <end position="213"/>
    </location>
</feature>
<dbReference type="AlphaFoldDB" id="A0A6P8YZX1"/>
<feature type="region of interest" description="Disordered" evidence="1">
    <location>
        <begin position="1"/>
        <end position="34"/>
    </location>
</feature>
<feature type="region of interest" description="Disordered" evidence="1">
    <location>
        <begin position="68"/>
        <end position="251"/>
    </location>
</feature>
<feature type="compositionally biased region" description="Basic residues" evidence="1">
    <location>
        <begin position="1"/>
        <end position="12"/>
    </location>
</feature>
<evidence type="ECO:0000256" key="1">
    <source>
        <dbReference type="SAM" id="MobiDB-lite"/>
    </source>
</evidence>
<evidence type="ECO:0000313" key="4">
    <source>
        <dbReference type="RefSeq" id="XP_034245728.1"/>
    </source>
</evidence>
<accession>A0A6P8YZX1</accession>
<keyword evidence="3" id="KW-1185">Reference proteome</keyword>
<feature type="compositionally biased region" description="Low complexity" evidence="1">
    <location>
        <begin position="162"/>
        <end position="172"/>
    </location>
</feature>
<proteinExistence type="predicted"/>
<name>A0A6P8YZX1_THRPL</name>
<feature type="compositionally biased region" description="Polar residues" evidence="1">
    <location>
        <begin position="179"/>
        <end position="189"/>
    </location>
</feature>
<feature type="compositionally biased region" description="Basic and acidic residues" evidence="1">
    <location>
        <begin position="21"/>
        <end position="34"/>
    </location>
</feature>
<gene>
    <name evidence="4" type="primary">LOC117647866</name>
</gene>
<organism evidence="4">
    <name type="scientific">Thrips palmi</name>
    <name type="common">Melon thrips</name>
    <dbReference type="NCBI Taxonomy" id="161013"/>
    <lineage>
        <taxon>Eukaryota</taxon>
        <taxon>Metazoa</taxon>
        <taxon>Ecdysozoa</taxon>
        <taxon>Arthropoda</taxon>
        <taxon>Hexapoda</taxon>
        <taxon>Insecta</taxon>
        <taxon>Pterygota</taxon>
        <taxon>Neoptera</taxon>
        <taxon>Paraneoptera</taxon>
        <taxon>Thysanoptera</taxon>
        <taxon>Terebrantia</taxon>
        <taxon>Thripoidea</taxon>
        <taxon>Thripidae</taxon>
        <taxon>Thrips</taxon>
    </lineage>
</organism>
<sequence length="655" mass="73740">MNLVCRSRRSRNGRAVWQTQRNDDPAERRAERQTTEHAISSVGILLAYLRTPVVQLSRFRVLLSVDTHPTSWPKTYDPKSGASKHDSTLPELDPTPSNRGARSRATRRTQVENPVENPVEPPPTSEATAKPQKSGASTKDSTLPELDPTTSKRGARSRAARKTQVIEPVENPVEPPPTSVATAKPQISTGKEGAVRESSSKSKTKSTKAKSVKSKQVTVKRATPKQVKPKKNRKGSSKKKAAQSTTSEHALDDEIYLEANATVEMNLDEDTQLPASGVSVEASHVSAGQWIVTPSPPSEPLICEVCQKPLKTKHGLRRHVMSHKIADANSRRPSSVVLQPLVEDMVVTTLEEMQLEFGKEKREYIEAILNSRESENWKTFLSEISDPFLEKFSMPTKIFPSNQYGDELKELNRLLNNREAYAQLLSSFDWLNITVSVPQHVPGMVLFRLCSKLVDKLAQFVFREMKEKKPTCNEASVEKMSDIEREAFVIHVRKLLQEYYKRGLKGGSKVWLSRCACIRQKFIESGDSSEVPTVDMVLDNQSWEQDKSGNVKLKLSDSCVDFFTKVEEIIESLFKGNESVNCDKVVDVVLKSIELLDAWFSLTMLFFSEVESLVFMKDVISIVVNLSMKLEVNRLREENRGRVNKYALRTDLKRN</sequence>
<reference evidence="4" key="1">
    <citation type="submission" date="2025-08" db="UniProtKB">
        <authorList>
            <consortium name="RefSeq"/>
        </authorList>
    </citation>
    <scope>IDENTIFICATION</scope>
    <source>
        <tissue evidence="4">Total insect</tissue>
    </source>
</reference>
<evidence type="ECO:0000313" key="3">
    <source>
        <dbReference type="Proteomes" id="UP000515158"/>
    </source>
</evidence>
<dbReference type="InterPro" id="IPR013087">
    <property type="entry name" value="Znf_C2H2_type"/>
</dbReference>
<dbReference type="KEGG" id="tpal:117647866"/>
<dbReference type="PROSITE" id="PS00028">
    <property type="entry name" value="ZINC_FINGER_C2H2_1"/>
    <property type="match status" value="1"/>
</dbReference>
<evidence type="ECO:0000259" key="2">
    <source>
        <dbReference type="PROSITE" id="PS00028"/>
    </source>
</evidence>
<dbReference type="Proteomes" id="UP000515158">
    <property type="component" value="Unplaced"/>
</dbReference>
<dbReference type="InParanoid" id="A0A6P8YZX1"/>
<feature type="domain" description="C2H2-type" evidence="2">
    <location>
        <begin position="303"/>
        <end position="323"/>
    </location>
</feature>
<dbReference type="GeneID" id="117647866"/>